<feature type="region of interest" description="Disordered" evidence="1">
    <location>
        <begin position="69"/>
        <end position="95"/>
    </location>
</feature>
<dbReference type="Proteomes" id="UP001314681">
    <property type="component" value="Unassembled WGS sequence"/>
</dbReference>
<evidence type="ECO:0000313" key="2">
    <source>
        <dbReference type="EMBL" id="MBU9728032.1"/>
    </source>
</evidence>
<name>A0ABS6KBZ0_9FIRM</name>
<keyword evidence="3" id="KW-1185">Reference proteome</keyword>
<accession>A0ABS6KBZ0</accession>
<organism evidence="2 3">
    <name type="scientific">Diplocloster modestus</name>
    <dbReference type="NCBI Taxonomy" id="2850322"/>
    <lineage>
        <taxon>Bacteria</taxon>
        <taxon>Bacillati</taxon>
        <taxon>Bacillota</taxon>
        <taxon>Clostridia</taxon>
        <taxon>Lachnospirales</taxon>
        <taxon>Lachnospiraceae</taxon>
        <taxon>Diplocloster</taxon>
    </lineage>
</organism>
<gene>
    <name evidence="2" type="ORF">KTH90_18645</name>
</gene>
<protein>
    <recommendedName>
        <fullName evidence="4">Collagen-like protein</fullName>
    </recommendedName>
</protein>
<evidence type="ECO:0000256" key="1">
    <source>
        <dbReference type="SAM" id="MobiDB-lite"/>
    </source>
</evidence>
<dbReference type="EMBL" id="JAHQCX010000016">
    <property type="protein sequence ID" value="MBU9728032.1"/>
    <property type="molecule type" value="Genomic_DNA"/>
</dbReference>
<reference evidence="2 3" key="1">
    <citation type="submission" date="2021-06" db="EMBL/GenBank/DDBJ databases">
        <title>Description of novel taxa of the family Lachnospiraceae.</title>
        <authorList>
            <person name="Chaplin A.V."/>
            <person name="Sokolova S.R."/>
            <person name="Pikina A.P."/>
            <person name="Korzhanova M."/>
            <person name="Belova V."/>
            <person name="Korostin D."/>
            <person name="Efimov B.A."/>
        </authorList>
    </citation>
    <scope>NUCLEOTIDE SEQUENCE [LARGE SCALE GENOMIC DNA]</scope>
    <source>
        <strain evidence="2 3">ASD4241</strain>
    </source>
</reference>
<evidence type="ECO:0008006" key="4">
    <source>
        <dbReference type="Google" id="ProtNLM"/>
    </source>
</evidence>
<proteinExistence type="predicted"/>
<evidence type="ECO:0000313" key="3">
    <source>
        <dbReference type="Proteomes" id="UP001314681"/>
    </source>
</evidence>
<sequence length="110" mass="11016">MAQVLDLGSVVGPAGSDGKSILYGTVAPTAQGVNGDLYLNTSNWDMYAKESGSWVKKGNIKGVTGAQGIKGDTGLQGAKGDKGDKGDTGSAGPVPAFSINASGHLIATYE</sequence>
<comment type="caution">
    <text evidence="2">The sequence shown here is derived from an EMBL/GenBank/DDBJ whole genome shotgun (WGS) entry which is preliminary data.</text>
</comment>
<dbReference type="RefSeq" id="WP_158353113.1">
    <property type="nucleotide sequence ID" value="NZ_JAHQCX010000016.1"/>
</dbReference>